<dbReference type="EMBL" id="VSRR010001587">
    <property type="protein sequence ID" value="MPC26338.1"/>
    <property type="molecule type" value="Genomic_DNA"/>
</dbReference>
<comment type="caution">
    <text evidence="1">The sequence shown here is derived from an EMBL/GenBank/DDBJ whole genome shotgun (WGS) entry which is preliminary data.</text>
</comment>
<name>A0A5B7DXZ9_PORTR</name>
<reference evidence="1 2" key="1">
    <citation type="submission" date="2019-05" db="EMBL/GenBank/DDBJ databases">
        <title>Another draft genome of Portunus trituberculatus and its Hox gene families provides insights of decapod evolution.</title>
        <authorList>
            <person name="Jeong J.-H."/>
            <person name="Song I."/>
            <person name="Kim S."/>
            <person name="Choi T."/>
            <person name="Kim D."/>
            <person name="Ryu S."/>
            <person name="Kim W."/>
        </authorList>
    </citation>
    <scope>NUCLEOTIDE SEQUENCE [LARGE SCALE GENOMIC DNA]</scope>
    <source>
        <tissue evidence="1">Muscle</tissue>
    </source>
</reference>
<gene>
    <name evidence="1" type="ORF">E2C01_019473</name>
</gene>
<evidence type="ECO:0000313" key="1">
    <source>
        <dbReference type="EMBL" id="MPC26338.1"/>
    </source>
</evidence>
<protein>
    <submittedName>
        <fullName evidence="1">Uncharacterized protein</fullName>
    </submittedName>
</protein>
<accession>A0A5B7DXZ9</accession>
<evidence type="ECO:0000313" key="2">
    <source>
        <dbReference type="Proteomes" id="UP000324222"/>
    </source>
</evidence>
<organism evidence="1 2">
    <name type="scientific">Portunus trituberculatus</name>
    <name type="common">Swimming crab</name>
    <name type="synonym">Neptunus trituberculatus</name>
    <dbReference type="NCBI Taxonomy" id="210409"/>
    <lineage>
        <taxon>Eukaryota</taxon>
        <taxon>Metazoa</taxon>
        <taxon>Ecdysozoa</taxon>
        <taxon>Arthropoda</taxon>
        <taxon>Crustacea</taxon>
        <taxon>Multicrustacea</taxon>
        <taxon>Malacostraca</taxon>
        <taxon>Eumalacostraca</taxon>
        <taxon>Eucarida</taxon>
        <taxon>Decapoda</taxon>
        <taxon>Pleocyemata</taxon>
        <taxon>Brachyura</taxon>
        <taxon>Eubrachyura</taxon>
        <taxon>Portunoidea</taxon>
        <taxon>Portunidae</taxon>
        <taxon>Portuninae</taxon>
        <taxon>Portunus</taxon>
    </lineage>
</organism>
<keyword evidence="2" id="KW-1185">Reference proteome</keyword>
<sequence>MLWSKWEVFWVSLKHCPPSFAQEQFDISLFSTFLWLESIRVLDGWVSSMIQQDSNDLQVATRCSVVQGCLSLTVSGVDI</sequence>
<dbReference type="Proteomes" id="UP000324222">
    <property type="component" value="Unassembled WGS sequence"/>
</dbReference>
<dbReference type="AlphaFoldDB" id="A0A5B7DXZ9"/>
<proteinExistence type="predicted"/>